<name>A0ABT4Z9T5_HALEZ</name>
<dbReference type="CDD" id="cd00156">
    <property type="entry name" value="REC"/>
    <property type="match status" value="1"/>
</dbReference>
<dbReference type="PANTHER" id="PTHR44591">
    <property type="entry name" value="STRESS RESPONSE REGULATOR PROTEIN 1"/>
    <property type="match status" value="1"/>
</dbReference>
<dbReference type="RefSeq" id="WP_271970870.1">
    <property type="nucleotide sequence ID" value="NZ_JAQLUK010000175.1"/>
</dbReference>
<feature type="domain" description="Response regulatory" evidence="4">
    <location>
        <begin position="8"/>
        <end position="124"/>
    </location>
</feature>
<evidence type="ECO:0000256" key="1">
    <source>
        <dbReference type="ARBA" id="ARBA00022553"/>
    </source>
</evidence>
<feature type="non-terminal residue" evidence="6">
    <location>
        <position position="200"/>
    </location>
</feature>
<dbReference type="PANTHER" id="PTHR44591:SF14">
    <property type="entry name" value="PROTEIN PILG"/>
    <property type="match status" value="1"/>
</dbReference>
<dbReference type="PROSITE" id="PS50110">
    <property type="entry name" value="RESPONSE_REGULATORY"/>
    <property type="match status" value="1"/>
</dbReference>
<accession>A0ABT4Z9T5</accession>
<evidence type="ECO:0000256" key="3">
    <source>
        <dbReference type="PROSITE-ProRule" id="PRU00169"/>
    </source>
</evidence>
<dbReference type="Pfam" id="PF00072">
    <property type="entry name" value="Response_reg"/>
    <property type="match status" value="1"/>
</dbReference>
<dbReference type="SMART" id="SM00448">
    <property type="entry name" value="REC"/>
    <property type="match status" value="1"/>
</dbReference>
<keyword evidence="2" id="KW-0902">Two-component regulatory system</keyword>
<evidence type="ECO:0000313" key="7">
    <source>
        <dbReference type="Proteomes" id="UP001210528"/>
    </source>
</evidence>
<comment type="caution">
    <text evidence="6">The sequence shown here is derived from an EMBL/GenBank/DDBJ whole genome shotgun (WGS) entry which is preliminary data.</text>
</comment>
<dbReference type="EMBL" id="JAQLUK010000175">
    <property type="protein sequence ID" value="MDB2294543.1"/>
    <property type="molecule type" value="Genomic_DNA"/>
</dbReference>
<dbReference type="InterPro" id="IPR011006">
    <property type="entry name" value="CheY-like_superfamily"/>
</dbReference>
<protein>
    <submittedName>
        <fullName evidence="6">Response regulator</fullName>
    </submittedName>
</protein>
<dbReference type="InterPro" id="IPR050595">
    <property type="entry name" value="Bact_response_regulator"/>
</dbReference>
<dbReference type="SUPFAM" id="SSF52172">
    <property type="entry name" value="CheY-like"/>
    <property type="match status" value="1"/>
</dbReference>
<gene>
    <name evidence="6" type="ORF">PM085_20290</name>
</gene>
<dbReference type="Gene3D" id="3.40.50.2300">
    <property type="match status" value="1"/>
</dbReference>
<evidence type="ECO:0000259" key="5">
    <source>
        <dbReference type="PROSITE" id="PS50112"/>
    </source>
</evidence>
<organism evidence="6 7">
    <name type="scientific">Halorubrum ezzemoulense</name>
    <name type="common">Halorubrum chaoviator</name>
    <dbReference type="NCBI Taxonomy" id="337243"/>
    <lineage>
        <taxon>Archaea</taxon>
        <taxon>Methanobacteriati</taxon>
        <taxon>Methanobacteriota</taxon>
        <taxon>Stenosarchaea group</taxon>
        <taxon>Halobacteria</taxon>
        <taxon>Halobacteriales</taxon>
        <taxon>Haloferacaceae</taxon>
        <taxon>Halorubrum</taxon>
    </lineage>
</organism>
<dbReference type="PROSITE" id="PS50112">
    <property type="entry name" value="PAS"/>
    <property type="match status" value="1"/>
</dbReference>
<evidence type="ECO:0000256" key="2">
    <source>
        <dbReference type="ARBA" id="ARBA00023012"/>
    </source>
</evidence>
<keyword evidence="1 3" id="KW-0597">Phosphoprotein</keyword>
<proteinExistence type="predicted"/>
<feature type="domain" description="PAS" evidence="5">
    <location>
        <begin position="139"/>
        <end position="183"/>
    </location>
</feature>
<dbReference type="InterPro" id="IPR001789">
    <property type="entry name" value="Sig_transdc_resp-reg_receiver"/>
</dbReference>
<keyword evidence="7" id="KW-1185">Reference proteome</keyword>
<evidence type="ECO:0000259" key="4">
    <source>
        <dbReference type="PROSITE" id="PS50110"/>
    </source>
</evidence>
<dbReference type="Gene3D" id="3.30.450.20">
    <property type="entry name" value="PAS domain"/>
    <property type="match status" value="1"/>
</dbReference>
<reference evidence="6 7" key="1">
    <citation type="submission" date="2023-01" db="EMBL/GenBank/DDBJ databases">
        <title>Halorubrum ezzemoulense from Santa Pola, Spain.</title>
        <authorList>
            <person name="Feng Y."/>
            <person name="Louyakis A.S."/>
            <person name="Gogarten J.P."/>
        </authorList>
    </citation>
    <scope>NUCLEOTIDE SEQUENCE [LARGE SCALE GENOMIC DNA]</scope>
    <source>
        <strain evidence="6 7">AMM015</strain>
    </source>
</reference>
<evidence type="ECO:0000313" key="6">
    <source>
        <dbReference type="EMBL" id="MDB2294543.1"/>
    </source>
</evidence>
<dbReference type="Proteomes" id="UP001210528">
    <property type="component" value="Unassembled WGS sequence"/>
</dbReference>
<sequence length="200" mass="22098">MTESTGISILHVDDDSAFAGLTSEMLSKQAPQFTVEIVMSPSEGLERLDTTDFDCIVSDYQMPHQDGIEFLDAVREDYQNLPFILYTGEGSEAVASDAIAAGVTDYLQKGSGMGHYAVLANKIRNAVESYRQRERLQASHDRLRQIIDMLPQLVFAKNEVGEFLLANKDTADAYGATVSELEGSTDADFADNKIEVEQFR</sequence>
<dbReference type="InterPro" id="IPR000014">
    <property type="entry name" value="PAS"/>
</dbReference>
<feature type="modified residue" description="4-aspartylphosphate" evidence="3">
    <location>
        <position position="59"/>
    </location>
</feature>